<dbReference type="SUPFAM" id="SSF103473">
    <property type="entry name" value="MFS general substrate transporter"/>
    <property type="match status" value="1"/>
</dbReference>
<dbReference type="Proteomes" id="UP001240236">
    <property type="component" value="Unassembled WGS sequence"/>
</dbReference>
<dbReference type="Gene3D" id="1.20.1250.20">
    <property type="entry name" value="MFS general substrate transporter like domains"/>
    <property type="match status" value="1"/>
</dbReference>
<feature type="transmembrane region" description="Helical" evidence="6">
    <location>
        <begin position="234"/>
        <end position="252"/>
    </location>
</feature>
<keyword evidence="4 6" id="KW-1133">Transmembrane helix</keyword>
<dbReference type="RefSeq" id="WP_307248168.1">
    <property type="nucleotide sequence ID" value="NZ_JAUSUZ010000001.1"/>
</dbReference>
<dbReference type="InterPro" id="IPR050189">
    <property type="entry name" value="MFS_Efflux_Transporters"/>
</dbReference>
<keyword evidence="5 6" id="KW-0472">Membrane</keyword>
<dbReference type="InterPro" id="IPR036259">
    <property type="entry name" value="MFS_trans_sf"/>
</dbReference>
<dbReference type="InterPro" id="IPR011701">
    <property type="entry name" value="MFS"/>
</dbReference>
<keyword evidence="3 6" id="KW-0812">Transmembrane</keyword>
<evidence type="ECO:0000256" key="6">
    <source>
        <dbReference type="SAM" id="Phobius"/>
    </source>
</evidence>
<sequence>MGETFRPVREALGAFGIGIAEMTVTGLLGRVAADLQTSPAAVGTAISLYALGVVAGVPLITIAGARVPRHRLLPATLLLFIAGNTAALAAPNLALFCLARFVAGLPHGAYLALAAATAASLVPRERRGRATALVGIGQTIASIVGVPSAIFLGQALSWRAALALAVLVFVAAFAAVLTFVPRDTGGTVLPVAALRSPGLWAGFAVAASAFAGLYCVLSFIAPITTDVAGLPADATPVVLMLYGAGMTAGAIAGGRAADWDVARAVPIGGVAACAVLAGFAAMMDAS</sequence>
<dbReference type="GO" id="GO:0005886">
    <property type="term" value="C:plasma membrane"/>
    <property type="evidence" value="ECO:0007669"/>
    <property type="project" value="UniProtKB-SubCell"/>
</dbReference>
<name>A0AAE3W8H8_9ACTN</name>
<feature type="transmembrane region" description="Helical" evidence="6">
    <location>
        <begin position="107"/>
        <end position="123"/>
    </location>
</feature>
<keyword evidence="2" id="KW-1003">Cell membrane</keyword>
<protein>
    <submittedName>
        <fullName evidence="8">MFS family arabinose efflux permease</fullName>
    </submittedName>
</protein>
<evidence type="ECO:0000313" key="8">
    <source>
        <dbReference type="EMBL" id="MDQ0371411.1"/>
    </source>
</evidence>
<feature type="transmembrane region" description="Helical" evidence="6">
    <location>
        <begin position="12"/>
        <end position="33"/>
    </location>
</feature>
<dbReference type="GO" id="GO:0022857">
    <property type="term" value="F:transmembrane transporter activity"/>
    <property type="evidence" value="ECO:0007669"/>
    <property type="project" value="InterPro"/>
</dbReference>
<feature type="transmembrane region" description="Helical" evidence="6">
    <location>
        <begin position="158"/>
        <end position="180"/>
    </location>
</feature>
<comment type="subcellular location">
    <subcellularLocation>
        <location evidence="1">Cell membrane</location>
        <topology evidence="1">Multi-pass membrane protein</topology>
    </subcellularLocation>
</comment>
<reference evidence="8 9" key="1">
    <citation type="submission" date="2023-07" db="EMBL/GenBank/DDBJ databases">
        <title>Sequencing the genomes of 1000 actinobacteria strains.</title>
        <authorList>
            <person name="Klenk H.-P."/>
        </authorList>
    </citation>
    <scope>NUCLEOTIDE SEQUENCE [LARGE SCALE GENOMIC DNA]</scope>
    <source>
        <strain evidence="8 9">DSM 44709</strain>
    </source>
</reference>
<feature type="transmembrane region" description="Helical" evidence="6">
    <location>
        <begin position="130"/>
        <end position="152"/>
    </location>
</feature>
<dbReference type="EMBL" id="JAUSUZ010000001">
    <property type="protein sequence ID" value="MDQ0371411.1"/>
    <property type="molecule type" value="Genomic_DNA"/>
</dbReference>
<evidence type="ECO:0000256" key="3">
    <source>
        <dbReference type="ARBA" id="ARBA00022692"/>
    </source>
</evidence>
<dbReference type="PROSITE" id="PS50850">
    <property type="entry name" value="MFS"/>
    <property type="match status" value="1"/>
</dbReference>
<dbReference type="Pfam" id="PF07690">
    <property type="entry name" value="MFS_1"/>
    <property type="match status" value="1"/>
</dbReference>
<proteinExistence type="predicted"/>
<dbReference type="InterPro" id="IPR020846">
    <property type="entry name" value="MFS_dom"/>
</dbReference>
<dbReference type="PANTHER" id="PTHR43124:SF3">
    <property type="entry name" value="CHLORAMPHENICOL EFFLUX PUMP RV0191"/>
    <property type="match status" value="1"/>
</dbReference>
<evidence type="ECO:0000256" key="5">
    <source>
        <dbReference type="ARBA" id="ARBA00023136"/>
    </source>
</evidence>
<feature type="transmembrane region" description="Helical" evidence="6">
    <location>
        <begin position="77"/>
        <end position="101"/>
    </location>
</feature>
<comment type="caution">
    <text evidence="8">The sequence shown here is derived from an EMBL/GenBank/DDBJ whole genome shotgun (WGS) entry which is preliminary data.</text>
</comment>
<organism evidence="8 9">
    <name type="scientific">Catenuloplanes indicus</name>
    <dbReference type="NCBI Taxonomy" id="137267"/>
    <lineage>
        <taxon>Bacteria</taxon>
        <taxon>Bacillati</taxon>
        <taxon>Actinomycetota</taxon>
        <taxon>Actinomycetes</taxon>
        <taxon>Micromonosporales</taxon>
        <taxon>Micromonosporaceae</taxon>
        <taxon>Catenuloplanes</taxon>
    </lineage>
</organism>
<keyword evidence="9" id="KW-1185">Reference proteome</keyword>
<dbReference type="PANTHER" id="PTHR43124">
    <property type="entry name" value="PURINE EFFLUX PUMP PBUE"/>
    <property type="match status" value="1"/>
</dbReference>
<feature type="transmembrane region" description="Helical" evidence="6">
    <location>
        <begin position="45"/>
        <end position="65"/>
    </location>
</feature>
<evidence type="ECO:0000256" key="2">
    <source>
        <dbReference type="ARBA" id="ARBA00022475"/>
    </source>
</evidence>
<evidence type="ECO:0000256" key="4">
    <source>
        <dbReference type="ARBA" id="ARBA00022989"/>
    </source>
</evidence>
<feature type="transmembrane region" description="Helical" evidence="6">
    <location>
        <begin position="200"/>
        <end position="222"/>
    </location>
</feature>
<gene>
    <name evidence="8" type="ORF">J2S42_008080</name>
</gene>
<accession>A0AAE3W8H8</accession>
<feature type="domain" description="Major facilitator superfamily (MFS) profile" evidence="7">
    <location>
        <begin position="6"/>
        <end position="286"/>
    </location>
</feature>
<dbReference type="AlphaFoldDB" id="A0AAE3W8H8"/>
<evidence type="ECO:0000313" key="9">
    <source>
        <dbReference type="Proteomes" id="UP001240236"/>
    </source>
</evidence>
<evidence type="ECO:0000256" key="1">
    <source>
        <dbReference type="ARBA" id="ARBA00004651"/>
    </source>
</evidence>
<feature type="transmembrane region" description="Helical" evidence="6">
    <location>
        <begin position="264"/>
        <end position="283"/>
    </location>
</feature>
<evidence type="ECO:0000259" key="7">
    <source>
        <dbReference type="PROSITE" id="PS50850"/>
    </source>
</evidence>